<proteinExistence type="predicted"/>
<dbReference type="HOGENOM" id="CLU_3104406_0_0_11"/>
<accession>D9WHP2</accession>
<gene>
    <name evidence="1" type="ORF">SSOG_01006</name>
</gene>
<evidence type="ECO:0000313" key="2">
    <source>
        <dbReference type="Proteomes" id="UP000003963"/>
    </source>
</evidence>
<dbReference type="AlphaFoldDB" id="D9WHP2"/>
<dbReference type="STRING" id="457427.SSOG_01006"/>
<sequence>MERAATSGFLAANALLARWGVSGQRLWTVPRHGRTAVLRGVHRLAGKRHRP</sequence>
<dbReference type="GO" id="GO:0032259">
    <property type="term" value="P:methylation"/>
    <property type="evidence" value="ECO:0007669"/>
    <property type="project" value="UniProtKB-KW"/>
</dbReference>
<protein>
    <submittedName>
        <fullName evidence="1">Putative beta-carotene desaturase/methylase</fullName>
    </submittedName>
</protein>
<keyword evidence="1" id="KW-0808">Transferase</keyword>
<evidence type="ECO:0000313" key="1">
    <source>
        <dbReference type="EMBL" id="EFL21294.1"/>
    </source>
</evidence>
<dbReference type="Proteomes" id="UP000003963">
    <property type="component" value="Unassembled WGS sequence"/>
</dbReference>
<dbReference type="GO" id="GO:0008168">
    <property type="term" value="F:methyltransferase activity"/>
    <property type="evidence" value="ECO:0007669"/>
    <property type="project" value="UniProtKB-KW"/>
</dbReference>
<keyword evidence="1" id="KW-0489">Methyltransferase</keyword>
<dbReference type="EMBL" id="GG657754">
    <property type="protein sequence ID" value="EFL21294.1"/>
    <property type="molecule type" value="Genomic_DNA"/>
</dbReference>
<name>D9WHP2_9ACTN</name>
<keyword evidence="2" id="KW-1185">Reference proteome</keyword>
<organism evidence="1 2">
    <name type="scientific">Streptomyces himastatinicus ATCC 53653</name>
    <dbReference type="NCBI Taxonomy" id="457427"/>
    <lineage>
        <taxon>Bacteria</taxon>
        <taxon>Bacillati</taxon>
        <taxon>Actinomycetota</taxon>
        <taxon>Actinomycetes</taxon>
        <taxon>Kitasatosporales</taxon>
        <taxon>Streptomycetaceae</taxon>
        <taxon>Streptomyces</taxon>
        <taxon>Streptomyces violaceusniger group</taxon>
    </lineage>
</organism>
<reference evidence="1 2" key="1">
    <citation type="submission" date="2009-02" db="EMBL/GenBank/DDBJ databases">
        <title>Annotation of Streptomyces hygroscopicus strain ATCC 53653.</title>
        <authorList>
            <consortium name="The Broad Institute Genome Sequencing Platform"/>
            <consortium name="Broad Institute Microbial Sequencing Center"/>
            <person name="Fischbach M."/>
            <person name="Godfrey P."/>
            <person name="Ward D."/>
            <person name="Young S."/>
            <person name="Zeng Q."/>
            <person name="Koehrsen M."/>
            <person name="Alvarado L."/>
            <person name="Berlin A.M."/>
            <person name="Bochicchio J."/>
            <person name="Borenstein D."/>
            <person name="Chapman S.B."/>
            <person name="Chen Z."/>
            <person name="Engels R."/>
            <person name="Freedman E."/>
            <person name="Gellesch M."/>
            <person name="Goldberg J."/>
            <person name="Griggs A."/>
            <person name="Gujja S."/>
            <person name="Heilman E.R."/>
            <person name="Heiman D.I."/>
            <person name="Hepburn T.A."/>
            <person name="Howarth C."/>
            <person name="Jen D."/>
            <person name="Larson L."/>
            <person name="Lewis B."/>
            <person name="Mehta T."/>
            <person name="Park D."/>
            <person name="Pearson M."/>
            <person name="Richards J."/>
            <person name="Roberts A."/>
            <person name="Saif S."/>
            <person name="Shea T.D."/>
            <person name="Shenoy N."/>
            <person name="Sisk P."/>
            <person name="Stolte C."/>
            <person name="Sykes S.N."/>
            <person name="Thomson T."/>
            <person name="Walk T."/>
            <person name="White J."/>
            <person name="Yandava C."/>
            <person name="Straight P."/>
            <person name="Clardy J."/>
            <person name="Hung D."/>
            <person name="Kolter R."/>
            <person name="Mekalanos J."/>
            <person name="Walker S."/>
            <person name="Walsh C.T."/>
            <person name="Wieland-Brown L.C."/>
            <person name="Haas B."/>
            <person name="Nusbaum C."/>
            <person name="Birren B."/>
        </authorList>
    </citation>
    <scope>NUCLEOTIDE SEQUENCE [LARGE SCALE GENOMIC DNA]</scope>
    <source>
        <strain evidence="1 2">ATCC 53653</strain>
    </source>
</reference>